<dbReference type="SMART" id="SM00671">
    <property type="entry name" value="SEL1"/>
    <property type="match status" value="2"/>
</dbReference>
<gene>
    <name evidence="4" type="ORF">F2Q65_15955</name>
</gene>
<dbReference type="InterPro" id="IPR008258">
    <property type="entry name" value="Transglycosylase_SLT_dom_1"/>
</dbReference>
<evidence type="ECO:0000256" key="1">
    <source>
        <dbReference type="ARBA" id="ARBA00007734"/>
    </source>
</evidence>
<dbReference type="Gene3D" id="1.25.40.10">
    <property type="entry name" value="Tetratricopeptide repeat domain"/>
    <property type="match status" value="1"/>
</dbReference>
<dbReference type="Proteomes" id="UP000322981">
    <property type="component" value="Unassembled WGS sequence"/>
</dbReference>
<comment type="similarity">
    <text evidence="1">Belongs to the transglycosylase Slt family.</text>
</comment>
<dbReference type="InterPro" id="IPR011990">
    <property type="entry name" value="TPR-like_helical_dom_sf"/>
</dbReference>
<dbReference type="GO" id="GO:0000270">
    <property type="term" value="P:peptidoglycan metabolic process"/>
    <property type="evidence" value="ECO:0007669"/>
    <property type="project" value="InterPro"/>
</dbReference>
<dbReference type="GO" id="GO:0016020">
    <property type="term" value="C:membrane"/>
    <property type="evidence" value="ECO:0007669"/>
    <property type="project" value="InterPro"/>
</dbReference>
<dbReference type="CDD" id="cd00254">
    <property type="entry name" value="LT-like"/>
    <property type="match status" value="1"/>
</dbReference>
<dbReference type="InterPro" id="IPR023346">
    <property type="entry name" value="Lysozyme-like_dom_sf"/>
</dbReference>
<evidence type="ECO:0000313" key="4">
    <source>
        <dbReference type="EMBL" id="KAA6183300.1"/>
    </source>
</evidence>
<accession>A0A5M8FH81</accession>
<dbReference type="InterPro" id="IPR006597">
    <property type="entry name" value="Sel1-like"/>
</dbReference>
<organism evidence="4 5">
    <name type="scientific">Thiohalocapsa marina</name>
    <dbReference type="NCBI Taxonomy" id="424902"/>
    <lineage>
        <taxon>Bacteria</taxon>
        <taxon>Pseudomonadati</taxon>
        <taxon>Pseudomonadota</taxon>
        <taxon>Gammaproteobacteria</taxon>
        <taxon>Chromatiales</taxon>
        <taxon>Chromatiaceae</taxon>
        <taxon>Thiohalocapsa</taxon>
    </lineage>
</organism>
<dbReference type="PROSITE" id="PS00922">
    <property type="entry name" value="TRANSGLYCOSYLASE"/>
    <property type="match status" value="1"/>
</dbReference>
<evidence type="ECO:0000313" key="5">
    <source>
        <dbReference type="Proteomes" id="UP000322981"/>
    </source>
</evidence>
<dbReference type="GO" id="GO:0008933">
    <property type="term" value="F:peptidoglycan lytic transglycosylase activity"/>
    <property type="evidence" value="ECO:0007669"/>
    <property type="project" value="InterPro"/>
</dbReference>
<feature type="domain" description="Transglycosylase SLT" evidence="3">
    <location>
        <begin position="235"/>
        <end position="331"/>
    </location>
</feature>
<dbReference type="SUPFAM" id="SSF53955">
    <property type="entry name" value="Lysozyme-like"/>
    <property type="match status" value="1"/>
</dbReference>
<reference evidence="4 5" key="1">
    <citation type="submission" date="2019-09" db="EMBL/GenBank/DDBJ databases">
        <title>Whole-genome sequence of the purple sulfur bacterium Thiohalocapsa marina DSM 19078.</title>
        <authorList>
            <person name="Kyndt J.A."/>
            <person name="Meyer T.E."/>
        </authorList>
    </citation>
    <scope>NUCLEOTIDE SEQUENCE [LARGE SCALE GENOMIC DNA]</scope>
    <source>
        <strain evidence="4 5">DSM 19078</strain>
    </source>
</reference>
<dbReference type="PANTHER" id="PTHR37423:SF2">
    <property type="entry name" value="MEMBRANE-BOUND LYTIC MUREIN TRANSGLYCOSYLASE C"/>
    <property type="match status" value="1"/>
</dbReference>
<dbReference type="Gene3D" id="1.10.530.10">
    <property type="match status" value="1"/>
</dbReference>
<evidence type="ECO:0000259" key="3">
    <source>
        <dbReference type="Pfam" id="PF01464"/>
    </source>
</evidence>
<sequence length="372" mass="40341">MDGLRMRNLLASLQSRCALRTAFAVCVRIFRQDAHPPSGFLMKRRMPHRPFHPDPPVDSVDALAAPLRIRPLLAACGLIALACGQAAMAATDTEAHRLLDAGRRFEHGVGAPQDIDRALRLYCRAGDLGLAEASYHLGWLYSSGRVGTVDEVLGAAWYKAAQAARHPQAETQLRQLGALDAPLDQPPECVLKAALRERRLPATATQPGAHAPPMADIAPLAAREIGHADIVSLVRYLAPQYRLPPELVLAVIAAESNFNPDAHSPKDARGLMQLIPETAARFGVSNPWNPIDNLRGGMAYLRWLLDHFNGDLELALAGYNAGENAVIRHGGIPPYPETQAYVRQIRQRLGRQSTGPVSVIRGQHMDGQGDGG</sequence>
<proteinExistence type="inferred from homology"/>
<evidence type="ECO:0000256" key="2">
    <source>
        <dbReference type="SAM" id="MobiDB-lite"/>
    </source>
</evidence>
<protein>
    <submittedName>
        <fullName evidence="4">Transglycosylase SLT domain-containing protein</fullName>
    </submittedName>
</protein>
<dbReference type="Pfam" id="PF01464">
    <property type="entry name" value="SLT"/>
    <property type="match status" value="1"/>
</dbReference>
<dbReference type="InterPro" id="IPR000189">
    <property type="entry name" value="Transglyc_AS"/>
</dbReference>
<name>A0A5M8FH81_9GAMM</name>
<keyword evidence="5" id="KW-1185">Reference proteome</keyword>
<dbReference type="SUPFAM" id="SSF81901">
    <property type="entry name" value="HCP-like"/>
    <property type="match status" value="1"/>
</dbReference>
<dbReference type="OrthoDB" id="92254at2"/>
<dbReference type="EMBL" id="VWXX01000034">
    <property type="protein sequence ID" value="KAA6183300.1"/>
    <property type="molecule type" value="Genomic_DNA"/>
</dbReference>
<dbReference type="AlphaFoldDB" id="A0A5M8FH81"/>
<comment type="caution">
    <text evidence="4">The sequence shown here is derived from an EMBL/GenBank/DDBJ whole genome shotgun (WGS) entry which is preliminary data.</text>
</comment>
<feature type="region of interest" description="Disordered" evidence="2">
    <location>
        <begin position="352"/>
        <end position="372"/>
    </location>
</feature>
<dbReference type="PANTHER" id="PTHR37423">
    <property type="entry name" value="SOLUBLE LYTIC MUREIN TRANSGLYCOSYLASE-RELATED"/>
    <property type="match status" value="1"/>
</dbReference>